<evidence type="ECO:0000256" key="2">
    <source>
        <dbReference type="ARBA" id="ARBA00016337"/>
    </source>
</evidence>
<dbReference type="PANTHER" id="PTHR30040:SF2">
    <property type="entry name" value="FAD:PROTEIN FMN TRANSFERASE"/>
    <property type="match status" value="1"/>
</dbReference>
<keyword evidence="4 10" id="KW-0808">Transferase</keyword>
<evidence type="ECO:0000256" key="3">
    <source>
        <dbReference type="ARBA" id="ARBA00022630"/>
    </source>
</evidence>
<feature type="binding site" evidence="11">
    <location>
        <position position="147"/>
    </location>
    <ligand>
        <name>Mg(2+)</name>
        <dbReference type="ChEBI" id="CHEBI:18420"/>
    </ligand>
</feature>
<feature type="binding site" evidence="11">
    <location>
        <position position="267"/>
    </location>
    <ligand>
        <name>Mg(2+)</name>
        <dbReference type="ChEBI" id="CHEBI:18420"/>
    </ligand>
</feature>
<keyword evidence="3 10" id="KW-0285">Flavoprotein</keyword>
<proteinExistence type="inferred from homology"/>
<comment type="cofactor">
    <cofactor evidence="11">
        <name>Mg(2+)</name>
        <dbReference type="ChEBI" id="CHEBI:18420"/>
    </cofactor>
    <cofactor evidence="11">
        <name>Mn(2+)</name>
        <dbReference type="ChEBI" id="CHEBI:29035"/>
    </cofactor>
    <text evidence="11">Magnesium. Can also use manganese.</text>
</comment>
<sequence length="311" mass="35050">MAIKEKVLHRMGTVIHLWLQHEKPEPLLAKAEEMLIDYEGRFSANDNRSALMQLNQQAASHFVKVDKELFELISIGKEQSLMTDSFLNIALGPLVKEWRIGFKDAHYPEAYQIKGLLQLTNPADILLNEAERTVAFRQQGMEIDLGALAKGYFADKIIAFFRREGAQSAYIDLGGNVLTFGEAPFHEDGYWRVGVQNPFLPRNQYAAVVKIKNQSVVTSGIYERKFEWQGKTYHHIFDPHTGFPIQSSLASLTIVSKQSLDGEIWTTRLYGKTPSTIIIDLNSIPTIEGLVITNPGELAFSQGLKKNIELS</sequence>
<evidence type="ECO:0000256" key="9">
    <source>
        <dbReference type="ARBA" id="ARBA00048540"/>
    </source>
</evidence>
<dbReference type="SUPFAM" id="SSF143631">
    <property type="entry name" value="ApbE-like"/>
    <property type="match status" value="1"/>
</dbReference>
<evidence type="ECO:0000256" key="6">
    <source>
        <dbReference type="ARBA" id="ARBA00022827"/>
    </source>
</evidence>
<evidence type="ECO:0000256" key="10">
    <source>
        <dbReference type="PIRNR" id="PIRNR006268"/>
    </source>
</evidence>
<dbReference type="AlphaFoldDB" id="A0A1L8SSR2"/>
<dbReference type="InterPro" id="IPR024932">
    <property type="entry name" value="ApbE"/>
</dbReference>
<dbReference type="GO" id="GO:0016740">
    <property type="term" value="F:transferase activity"/>
    <property type="evidence" value="ECO:0007669"/>
    <property type="project" value="UniProtKB-UniRule"/>
</dbReference>
<comment type="caution">
    <text evidence="12">The sequence shown here is derived from an EMBL/GenBank/DDBJ whole genome shotgun (WGS) entry which is preliminary data.</text>
</comment>
<keyword evidence="5 10" id="KW-0479">Metal-binding</keyword>
<keyword evidence="13" id="KW-1185">Reference proteome</keyword>
<gene>
    <name evidence="12" type="ORF">RV00_GL003090</name>
</gene>
<dbReference type="STRING" id="319970.RV00_GL003090"/>
<evidence type="ECO:0000256" key="8">
    <source>
        <dbReference type="ARBA" id="ARBA00031306"/>
    </source>
</evidence>
<comment type="catalytic activity">
    <reaction evidence="9 10">
        <text>L-threonyl-[protein] + FAD = FMN-L-threonyl-[protein] + AMP + H(+)</text>
        <dbReference type="Rhea" id="RHEA:36847"/>
        <dbReference type="Rhea" id="RHEA-COMP:11060"/>
        <dbReference type="Rhea" id="RHEA-COMP:11061"/>
        <dbReference type="ChEBI" id="CHEBI:15378"/>
        <dbReference type="ChEBI" id="CHEBI:30013"/>
        <dbReference type="ChEBI" id="CHEBI:57692"/>
        <dbReference type="ChEBI" id="CHEBI:74257"/>
        <dbReference type="ChEBI" id="CHEBI:456215"/>
        <dbReference type="EC" id="2.7.1.180"/>
    </reaction>
</comment>
<evidence type="ECO:0000313" key="12">
    <source>
        <dbReference type="EMBL" id="OJG35071.1"/>
    </source>
</evidence>
<dbReference type="PANTHER" id="PTHR30040">
    <property type="entry name" value="THIAMINE BIOSYNTHESIS LIPOPROTEIN APBE"/>
    <property type="match status" value="1"/>
</dbReference>
<dbReference type="Proteomes" id="UP000183700">
    <property type="component" value="Unassembled WGS sequence"/>
</dbReference>
<dbReference type="OrthoDB" id="9778595at2"/>
<evidence type="ECO:0000313" key="13">
    <source>
        <dbReference type="Proteomes" id="UP000183700"/>
    </source>
</evidence>
<reference evidence="12 13" key="1">
    <citation type="submission" date="2014-12" db="EMBL/GenBank/DDBJ databases">
        <title>Draft genome sequences of 29 type strains of Enterococci.</title>
        <authorList>
            <person name="Zhong Z."/>
            <person name="Sun Z."/>
            <person name="Liu W."/>
            <person name="Zhang W."/>
            <person name="Zhang H."/>
        </authorList>
    </citation>
    <scope>NUCLEOTIDE SEQUENCE [LARGE SCALE GENOMIC DNA]</scope>
    <source>
        <strain evidence="12 13">DSM 22802</strain>
    </source>
</reference>
<comment type="similarity">
    <text evidence="10">Belongs to the ApbE family.</text>
</comment>
<keyword evidence="6 10" id="KW-0274">FAD</keyword>
<dbReference type="PIRSF" id="PIRSF006268">
    <property type="entry name" value="ApbE"/>
    <property type="match status" value="1"/>
</dbReference>
<organism evidence="12 13">
    <name type="scientific">Enterococcus devriesei</name>
    <dbReference type="NCBI Taxonomy" id="319970"/>
    <lineage>
        <taxon>Bacteria</taxon>
        <taxon>Bacillati</taxon>
        <taxon>Bacillota</taxon>
        <taxon>Bacilli</taxon>
        <taxon>Lactobacillales</taxon>
        <taxon>Enterococcaceae</taxon>
        <taxon>Enterococcus</taxon>
    </lineage>
</organism>
<dbReference type="InterPro" id="IPR003374">
    <property type="entry name" value="ApbE-like_sf"/>
</dbReference>
<protein>
    <recommendedName>
        <fullName evidence="2 10">FAD:protein FMN transferase</fullName>
        <ecNumber evidence="1 10">2.7.1.180</ecNumber>
    </recommendedName>
    <alternativeName>
        <fullName evidence="8 10">Flavin transferase</fullName>
    </alternativeName>
</protein>
<keyword evidence="7 10" id="KW-0460">Magnesium</keyword>
<evidence type="ECO:0000256" key="1">
    <source>
        <dbReference type="ARBA" id="ARBA00011955"/>
    </source>
</evidence>
<name>A0A1L8SSR2_9ENTE</name>
<accession>A0A1L8SSR2</accession>
<dbReference type="EC" id="2.7.1.180" evidence="1 10"/>
<evidence type="ECO:0000256" key="7">
    <source>
        <dbReference type="ARBA" id="ARBA00022842"/>
    </source>
</evidence>
<dbReference type="Pfam" id="PF02424">
    <property type="entry name" value="ApbE"/>
    <property type="match status" value="1"/>
</dbReference>
<dbReference type="Gene3D" id="3.10.520.10">
    <property type="entry name" value="ApbE-like domains"/>
    <property type="match status" value="1"/>
</dbReference>
<evidence type="ECO:0000256" key="11">
    <source>
        <dbReference type="PIRSR" id="PIRSR006268-2"/>
    </source>
</evidence>
<dbReference type="EMBL" id="JXKM01000009">
    <property type="protein sequence ID" value="OJG35071.1"/>
    <property type="molecule type" value="Genomic_DNA"/>
</dbReference>
<dbReference type="RefSeq" id="WP_071862850.1">
    <property type="nucleotide sequence ID" value="NZ_CAURXW010000011.1"/>
</dbReference>
<evidence type="ECO:0000256" key="5">
    <source>
        <dbReference type="ARBA" id="ARBA00022723"/>
    </source>
</evidence>
<dbReference type="GO" id="GO:0046872">
    <property type="term" value="F:metal ion binding"/>
    <property type="evidence" value="ECO:0007669"/>
    <property type="project" value="UniProtKB-UniRule"/>
</dbReference>
<evidence type="ECO:0000256" key="4">
    <source>
        <dbReference type="ARBA" id="ARBA00022679"/>
    </source>
</evidence>